<dbReference type="InterPro" id="IPR045851">
    <property type="entry name" value="AMP-bd_C_sf"/>
</dbReference>
<evidence type="ECO:0000313" key="4">
    <source>
        <dbReference type="Proteomes" id="UP000031623"/>
    </source>
</evidence>
<reference evidence="3 4" key="1">
    <citation type="journal article" date="2014" name="ISME J.">
        <title>Ecophysiology of Thioploca ingrica as revealed by the complete genome sequence supplemented with proteomic evidence.</title>
        <authorList>
            <person name="Kojima H."/>
            <person name="Ogura Y."/>
            <person name="Yamamoto N."/>
            <person name="Togashi T."/>
            <person name="Mori H."/>
            <person name="Watanabe T."/>
            <person name="Nemoto F."/>
            <person name="Kurokawa K."/>
            <person name="Hayashi T."/>
            <person name="Fukui M."/>
        </authorList>
    </citation>
    <scope>NUCLEOTIDE SEQUENCE [LARGE SCALE GENOMIC DNA]</scope>
</reference>
<gene>
    <name evidence="3" type="ORF">THII_0674</name>
</gene>
<dbReference type="InterPro" id="IPR050237">
    <property type="entry name" value="ATP-dep_AMP-bd_enzyme"/>
</dbReference>
<dbReference type="Gene3D" id="3.40.50.12780">
    <property type="entry name" value="N-terminal domain of ligase-like"/>
    <property type="match status" value="1"/>
</dbReference>
<dbReference type="KEGG" id="tig:THII_0674"/>
<dbReference type="GO" id="GO:0016877">
    <property type="term" value="F:ligase activity, forming carbon-sulfur bonds"/>
    <property type="evidence" value="ECO:0007669"/>
    <property type="project" value="UniProtKB-ARBA"/>
</dbReference>
<dbReference type="PANTHER" id="PTHR43767">
    <property type="entry name" value="LONG-CHAIN-FATTY-ACID--COA LIGASE"/>
    <property type="match status" value="1"/>
</dbReference>
<keyword evidence="3" id="KW-0436">Ligase</keyword>
<sequence length="526" mass="58726">MFTFTVYDLLAKNLAQNAHHPALIWGEMEMSYSILGQQVEKVALFLHQHGVRRGERIGIYLPKSIEEIIVTFAIARLGAVFVNIHYQWTLRQLTYIVQDCGIKIIFTDKYKAAQIENSALWEQLDRLVVKDLVIKNKALAHSKLISWSDLPPSSNSSVLPSGPIDVDLAALFYTSGSTGSPKGVMLTHYNIVQGARSVASYLNNTSAERVLGLLSMSFDYGMNQVTTMFLVGGTVVLQPVVMLPEIVKTVMTHQVTGLAAVPPTWIQLVRYLQETKLKLPSLRYLTNSGGKIPQTILQAMPQVFPNVDIYLMYGLTEAFRSTYLPPTRFHEKMGAIGKAIPNTEVYVVDPQKGLCQPGEPGELLHRGSLISLGYWGQPELTQEKIKVSEHLKPLIGEEKVLFSGDIVKQDEEGILWFISRADALIKSNSIRISPTEVEDIVYESEMVNDAIAFGVEDELLGQVVHIAVSLLEDPIIDIQTLAHYCRQNMPNYMIPREIHCWKGLMPRTASGKIDRPHVINTCLGQS</sequence>
<dbReference type="AlphaFoldDB" id="A0A090BUE6"/>
<name>A0A090BUE6_9GAMM</name>
<evidence type="ECO:0000313" key="3">
    <source>
        <dbReference type="EMBL" id="BAP54971.1"/>
    </source>
</evidence>
<evidence type="ECO:0000259" key="1">
    <source>
        <dbReference type="Pfam" id="PF00501"/>
    </source>
</evidence>
<dbReference type="InterPro" id="IPR042099">
    <property type="entry name" value="ANL_N_sf"/>
</dbReference>
<feature type="domain" description="AMP-binding enzyme C-terminal" evidence="2">
    <location>
        <begin position="436"/>
        <end position="512"/>
    </location>
</feature>
<dbReference type="Pfam" id="PF00501">
    <property type="entry name" value="AMP-binding"/>
    <property type="match status" value="1"/>
</dbReference>
<organism evidence="3 4">
    <name type="scientific">Thioploca ingrica</name>
    <dbReference type="NCBI Taxonomy" id="40754"/>
    <lineage>
        <taxon>Bacteria</taxon>
        <taxon>Pseudomonadati</taxon>
        <taxon>Pseudomonadota</taxon>
        <taxon>Gammaproteobacteria</taxon>
        <taxon>Thiotrichales</taxon>
        <taxon>Thiotrichaceae</taxon>
        <taxon>Thioploca</taxon>
    </lineage>
</organism>
<dbReference type="PANTHER" id="PTHR43767:SF10">
    <property type="entry name" value="SURFACTIN SYNTHASE SUBUNIT 1"/>
    <property type="match status" value="1"/>
</dbReference>
<proteinExistence type="predicted"/>
<dbReference type="Gene3D" id="3.30.300.30">
    <property type="match status" value="1"/>
</dbReference>
<dbReference type="Pfam" id="PF13193">
    <property type="entry name" value="AMP-binding_C"/>
    <property type="match status" value="1"/>
</dbReference>
<accession>A0A090BUE6</accession>
<dbReference type="STRING" id="40754.THII_0674"/>
<dbReference type="Proteomes" id="UP000031623">
    <property type="component" value="Chromosome"/>
</dbReference>
<feature type="domain" description="AMP-dependent synthetase/ligase" evidence="1">
    <location>
        <begin position="12"/>
        <end position="375"/>
    </location>
</feature>
<protein>
    <submittedName>
        <fullName evidence="3">AMP-dependent synthetase/ligase</fullName>
    </submittedName>
</protein>
<dbReference type="InterPro" id="IPR025110">
    <property type="entry name" value="AMP-bd_C"/>
</dbReference>
<dbReference type="OrthoDB" id="9803968at2"/>
<dbReference type="PROSITE" id="PS00455">
    <property type="entry name" value="AMP_BINDING"/>
    <property type="match status" value="1"/>
</dbReference>
<evidence type="ECO:0000259" key="2">
    <source>
        <dbReference type="Pfam" id="PF13193"/>
    </source>
</evidence>
<keyword evidence="4" id="KW-1185">Reference proteome</keyword>
<dbReference type="HOGENOM" id="CLU_000022_59_0_6"/>
<dbReference type="InterPro" id="IPR020845">
    <property type="entry name" value="AMP-binding_CS"/>
</dbReference>
<dbReference type="InterPro" id="IPR000873">
    <property type="entry name" value="AMP-dep_synth/lig_dom"/>
</dbReference>
<dbReference type="EMBL" id="AP014633">
    <property type="protein sequence ID" value="BAP54971.1"/>
    <property type="molecule type" value="Genomic_DNA"/>
</dbReference>
<dbReference type="SUPFAM" id="SSF56801">
    <property type="entry name" value="Acetyl-CoA synthetase-like"/>
    <property type="match status" value="1"/>
</dbReference>